<dbReference type="SUPFAM" id="SSF52172">
    <property type="entry name" value="CheY-like"/>
    <property type="match status" value="1"/>
</dbReference>
<dbReference type="GO" id="GO:0000155">
    <property type="term" value="F:phosphorelay sensor kinase activity"/>
    <property type="evidence" value="ECO:0007669"/>
    <property type="project" value="InterPro"/>
</dbReference>
<evidence type="ECO:0000313" key="10">
    <source>
        <dbReference type="Proteomes" id="UP000218288"/>
    </source>
</evidence>
<dbReference type="NCBIfam" id="TIGR00229">
    <property type="entry name" value="sensory_box"/>
    <property type="match status" value="3"/>
</dbReference>
<feature type="domain" description="PAC" evidence="8">
    <location>
        <begin position="259"/>
        <end position="315"/>
    </location>
</feature>
<dbReference type="AlphaFoldDB" id="A0A160PCH6"/>
<dbReference type="PROSITE" id="PS50109">
    <property type="entry name" value="HIS_KIN"/>
    <property type="match status" value="1"/>
</dbReference>
<accession>A0A160PCH6</accession>
<evidence type="ECO:0000259" key="5">
    <source>
        <dbReference type="PROSITE" id="PS50109"/>
    </source>
</evidence>
<dbReference type="Gene3D" id="3.30.450.20">
    <property type="entry name" value="PAS domain"/>
    <property type="match status" value="4"/>
</dbReference>
<dbReference type="PROSITE" id="PS50110">
    <property type="entry name" value="RESPONSE_REGULATORY"/>
    <property type="match status" value="1"/>
</dbReference>
<dbReference type="SUPFAM" id="SSF47384">
    <property type="entry name" value="Homodimeric domain of signal transducing histidine kinase"/>
    <property type="match status" value="1"/>
</dbReference>
<evidence type="ECO:0000256" key="3">
    <source>
        <dbReference type="ARBA" id="ARBA00022553"/>
    </source>
</evidence>
<dbReference type="OrthoDB" id="7967436at2"/>
<dbReference type="InterPro" id="IPR011006">
    <property type="entry name" value="CheY-like_superfamily"/>
</dbReference>
<sequence>MAGRDLCNPGSMTESLPFLAGGGEAARMIAERDWSDHPLGAPQTWPESLRTALSLILNSPESMILAWGPELHFFFNDTYFPLLGPRLSWAMGERFDRVWADGWDQAKPIIDDAFAGKSRRFEDLPWKLATDRGEAETWWSFSYSRVLDGEGRIAGLFIFTNETTKRVRTEALQRESEAALRRSESLLSATLEGLPVGVIIADADGRIVRDNPANREIWGIPPETESWEGYGDWIGYWPETGERLRAEDWGMARALLHGETVRGELVEIERFDGGGRRLFLNNAAPIRDRSGTIVGGVVAELDVTARIEVERRLRESEALARVNAERVQLALSAGAIVGTWLWDLPTDRFTVDEAFARAFGLDPALGREGLSLAQVVETVHPDDKAGLAQAIGEAIARGGAYAHQYRVRRADGRYYWIEANGRVDHAPDGTPLSFPGVLIDVEERRAVAEERDRAIVLLRRLNETLEEQVAARTAERDQIWQASSDLLAVADFEGRFVSLNPAWSATLGWSEAELKAVPFLDFVHPEDRDQTLAAAADLARGEMRLGFENRYRTRDGSYRWFSWNTVPRGGLIYASVRDVTAIKEQARALAEAEEALRQSQKMEAVGQLTGGLAHDFNNLLAGISGSLELMQTRIAQGRLKDVDRYMGAAQGAAKRAAALTHRLLAFSRRQTLDPRPTDVNRLVMGMEDLIRRTVGPTITIEVVGAAGLWPSLVDPPQLENALLNLCINARDAMPEGGRITIETANKWLDAHAARQHEVLPGQYLSLCVTDTGTGMSPDVRAKAFEPFFTTKPTGQGTGLGLSMIYGFAKQTGGQVRIYSELGEGTTVCLYLPRYHGEAESPDSLGPLVDAPRAEQGETVLVVDDEPTVRMLVTEVLEDLGYTAIEAADSASGLKVLQSDVRIDLLISDVGLPGGMNGRQMADAARVSRPDLKVLFITGYAENAAVGNGQLDPGMAVLTKPFVVETLGLRIREIISRR</sequence>
<dbReference type="SMART" id="SM00387">
    <property type="entry name" value="HATPase_c"/>
    <property type="match status" value="1"/>
</dbReference>
<dbReference type="PROSITE" id="PS50113">
    <property type="entry name" value="PAC"/>
    <property type="match status" value="2"/>
</dbReference>
<dbReference type="InterPro" id="IPR003661">
    <property type="entry name" value="HisK_dim/P_dom"/>
</dbReference>
<dbReference type="EC" id="2.7.13.3" evidence="2"/>
<dbReference type="Gene3D" id="3.40.50.2300">
    <property type="match status" value="1"/>
</dbReference>
<dbReference type="InterPro" id="IPR000700">
    <property type="entry name" value="PAS-assoc_C"/>
</dbReference>
<dbReference type="InterPro" id="IPR000014">
    <property type="entry name" value="PAS"/>
</dbReference>
<dbReference type="PANTHER" id="PTHR43065:SF42">
    <property type="entry name" value="TWO-COMPONENT SENSOR PPRA"/>
    <property type="match status" value="1"/>
</dbReference>
<dbReference type="Pfam" id="PF08447">
    <property type="entry name" value="PAS_3"/>
    <property type="match status" value="2"/>
</dbReference>
<dbReference type="SMART" id="SM00448">
    <property type="entry name" value="REC"/>
    <property type="match status" value="1"/>
</dbReference>
<evidence type="ECO:0000256" key="1">
    <source>
        <dbReference type="ARBA" id="ARBA00000085"/>
    </source>
</evidence>
<feature type="domain" description="PAS" evidence="7">
    <location>
        <begin position="472"/>
        <end position="542"/>
    </location>
</feature>
<dbReference type="CDD" id="cd00082">
    <property type="entry name" value="HisKA"/>
    <property type="match status" value="1"/>
</dbReference>
<evidence type="ECO:0000259" key="7">
    <source>
        <dbReference type="PROSITE" id="PS50112"/>
    </source>
</evidence>
<dbReference type="InterPro" id="IPR004358">
    <property type="entry name" value="Sig_transdc_His_kin-like_C"/>
</dbReference>
<dbReference type="SUPFAM" id="SSF55785">
    <property type="entry name" value="PYP-like sensor domain (PAS domain)"/>
    <property type="match status" value="3"/>
</dbReference>
<organism evidence="9 10">
    <name type="scientific">Methylorubrum populi</name>
    <dbReference type="NCBI Taxonomy" id="223967"/>
    <lineage>
        <taxon>Bacteria</taxon>
        <taxon>Pseudomonadati</taxon>
        <taxon>Pseudomonadota</taxon>
        <taxon>Alphaproteobacteria</taxon>
        <taxon>Hyphomicrobiales</taxon>
        <taxon>Methylobacteriaceae</taxon>
        <taxon>Methylorubrum</taxon>
    </lineage>
</organism>
<dbReference type="InterPro" id="IPR013656">
    <property type="entry name" value="PAS_4"/>
</dbReference>
<dbReference type="SMART" id="SM00086">
    <property type="entry name" value="PAC"/>
    <property type="match status" value="3"/>
</dbReference>
<dbReference type="SUPFAM" id="SSF55874">
    <property type="entry name" value="ATPase domain of HSP90 chaperone/DNA topoisomerase II/histidine kinase"/>
    <property type="match status" value="1"/>
</dbReference>
<dbReference type="InterPro" id="IPR001610">
    <property type="entry name" value="PAC"/>
</dbReference>
<dbReference type="InterPro" id="IPR035965">
    <property type="entry name" value="PAS-like_dom_sf"/>
</dbReference>
<keyword evidence="3 4" id="KW-0597">Phosphoprotein</keyword>
<comment type="catalytic activity">
    <reaction evidence="1">
        <text>ATP + protein L-histidine = ADP + protein N-phospho-L-histidine.</text>
        <dbReference type="EC" id="2.7.13.3"/>
    </reaction>
</comment>
<dbReference type="EMBL" id="AP014809">
    <property type="protein sequence ID" value="BAU90094.1"/>
    <property type="molecule type" value="Genomic_DNA"/>
</dbReference>
<dbReference type="Gene3D" id="3.30.565.10">
    <property type="entry name" value="Histidine kinase-like ATPase, C-terminal domain"/>
    <property type="match status" value="1"/>
</dbReference>
<dbReference type="CDD" id="cd00130">
    <property type="entry name" value="PAS"/>
    <property type="match status" value="2"/>
</dbReference>
<dbReference type="InterPro" id="IPR005467">
    <property type="entry name" value="His_kinase_dom"/>
</dbReference>
<feature type="domain" description="Response regulatory" evidence="6">
    <location>
        <begin position="858"/>
        <end position="974"/>
    </location>
</feature>
<dbReference type="InterPro" id="IPR013655">
    <property type="entry name" value="PAS_fold_3"/>
</dbReference>
<dbReference type="InterPro" id="IPR001789">
    <property type="entry name" value="Sig_transdc_resp-reg_receiver"/>
</dbReference>
<dbReference type="InterPro" id="IPR036890">
    <property type="entry name" value="HATPase_C_sf"/>
</dbReference>
<protein>
    <recommendedName>
        <fullName evidence="2">histidine kinase</fullName>
        <ecNumber evidence="2">2.7.13.3</ecNumber>
    </recommendedName>
</protein>
<dbReference type="Proteomes" id="UP000218288">
    <property type="component" value="Chromosome"/>
</dbReference>
<evidence type="ECO:0000259" key="8">
    <source>
        <dbReference type="PROSITE" id="PS50113"/>
    </source>
</evidence>
<feature type="domain" description="PAC" evidence="8">
    <location>
        <begin position="401"/>
        <end position="453"/>
    </location>
</feature>
<dbReference type="CDD" id="cd18161">
    <property type="entry name" value="REC_hyHK_blue-like"/>
    <property type="match status" value="1"/>
</dbReference>
<dbReference type="Pfam" id="PF00512">
    <property type="entry name" value="HisKA"/>
    <property type="match status" value="1"/>
</dbReference>
<dbReference type="Gene3D" id="1.10.287.130">
    <property type="match status" value="1"/>
</dbReference>
<feature type="domain" description="Histidine kinase" evidence="5">
    <location>
        <begin position="611"/>
        <end position="835"/>
    </location>
</feature>
<dbReference type="InterPro" id="IPR036097">
    <property type="entry name" value="HisK_dim/P_sf"/>
</dbReference>
<evidence type="ECO:0000256" key="4">
    <source>
        <dbReference type="PROSITE-ProRule" id="PRU00169"/>
    </source>
</evidence>
<dbReference type="CDD" id="cd16919">
    <property type="entry name" value="HATPase_CckA-like"/>
    <property type="match status" value="1"/>
</dbReference>
<proteinExistence type="predicted"/>
<gene>
    <name evidence="9" type="ORF">MPPM_1489</name>
</gene>
<dbReference type="SMART" id="SM00091">
    <property type="entry name" value="PAS"/>
    <property type="match status" value="3"/>
</dbReference>
<dbReference type="PANTHER" id="PTHR43065">
    <property type="entry name" value="SENSOR HISTIDINE KINASE"/>
    <property type="match status" value="1"/>
</dbReference>
<dbReference type="InterPro" id="IPR003594">
    <property type="entry name" value="HATPase_dom"/>
</dbReference>
<dbReference type="Pfam" id="PF00072">
    <property type="entry name" value="Response_reg"/>
    <property type="match status" value="1"/>
</dbReference>
<name>A0A160PCH6_9HYPH</name>
<dbReference type="SMART" id="SM00388">
    <property type="entry name" value="HisKA"/>
    <property type="match status" value="1"/>
</dbReference>
<evidence type="ECO:0000256" key="2">
    <source>
        <dbReference type="ARBA" id="ARBA00012438"/>
    </source>
</evidence>
<dbReference type="PRINTS" id="PR00344">
    <property type="entry name" value="BCTRLSENSOR"/>
</dbReference>
<evidence type="ECO:0000313" key="9">
    <source>
        <dbReference type="EMBL" id="BAU90094.1"/>
    </source>
</evidence>
<dbReference type="Pfam" id="PF02518">
    <property type="entry name" value="HATPase_c"/>
    <property type="match status" value="1"/>
</dbReference>
<feature type="modified residue" description="4-aspartylphosphate" evidence="4">
    <location>
        <position position="908"/>
    </location>
</feature>
<dbReference type="PROSITE" id="PS50112">
    <property type="entry name" value="PAS"/>
    <property type="match status" value="2"/>
</dbReference>
<reference evidence="9 10" key="1">
    <citation type="journal article" date="2016" name="Genome Announc.">
        <title>Complete Genome Sequence of Methylobacterium populi P-1M, Isolated from Pink-Pigmented Household Biofilm.</title>
        <authorList>
            <person name="Morohoshi T."/>
            <person name="Ikeda T."/>
        </authorList>
    </citation>
    <scope>NUCLEOTIDE SEQUENCE [LARGE SCALE GENOMIC DNA]</scope>
    <source>
        <strain evidence="9 10">P-1M</strain>
    </source>
</reference>
<evidence type="ECO:0000259" key="6">
    <source>
        <dbReference type="PROSITE" id="PS50110"/>
    </source>
</evidence>
<dbReference type="Pfam" id="PF08448">
    <property type="entry name" value="PAS_4"/>
    <property type="match status" value="1"/>
</dbReference>
<feature type="domain" description="PAS" evidence="7">
    <location>
        <begin position="183"/>
        <end position="223"/>
    </location>
</feature>